<dbReference type="GO" id="GO:0006412">
    <property type="term" value="P:translation"/>
    <property type="evidence" value="ECO:0007669"/>
    <property type="project" value="UniProtKB-UniRule"/>
</dbReference>
<keyword evidence="4" id="KW-0694">RNA-binding</keyword>
<dbReference type="HAMAP" id="MF_00360">
    <property type="entry name" value="Ribosomal_bS6"/>
    <property type="match status" value="1"/>
</dbReference>
<evidence type="ECO:0000313" key="6">
    <source>
        <dbReference type="Proteomes" id="UP000824044"/>
    </source>
</evidence>
<accession>A0A9D2DYC7</accession>
<dbReference type="GO" id="GO:1990904">
    <property type="term" value="C:ribonucleoprotein complex"/>
    <property type="evidence" value="ECO:0007669"/>
    <property type="project" value="UniProtKB-KW"/>
</dbReference>
<dbReference type="InterPro" id="IPR035980">
    <property type="entry name" value="Ribosomal_bS6_sf"/>
</dbReference>
<dbReference type="CDD" id="cd00473">
    <property type="entry name" value="bS6"/>
    <property type="match status" value="1"/>
</dbReference>
<dbReference type="Gene3D" id="3.30.70.60">
    <property type="match status" value="1"/>
</dbReference>
<evidence type="ECO:0000256" key="1">
    <source>
        <dbReference type="ARBA" id="ARBA00009512"/>
    </source>
</evidence>
<dbReference type="EMBL" id="DXBS01000133">
    <property type="protein sequence ID" value="HIZ25234.1"/>
    <property type="molecule type" value="Genomic_DNA"/>
</dbReference>
<dbReference type="InterPro" id="IPR020814">
    <property type="entry name" value="Ribosomal_S6_plastid/chlpt"/>
</dbReference>
<dbReference type="GO" id="GO:0003735">
    <property type="term" value="F:structural constituent of ribosome"/>
    <property type="evidence" value="ECO:0007669"/>
    <property type="project" value="InterPro"/>
</dbReference>
<comment type="caution">
    <text evidence="5">The sequence shown here is derived from an EMBL/GenBank/DDBJ whole genome shotgun (WGS) entry which is preliminary data.</text>
</comment>
<dbReference type="SUPFAM" id="SSF54995">
    <property type="entry name" value="Ribosomal protein S6"/>
    <property type="match status" value="1"/>
</dbReference>
<keyword evidence="4" id="KW-0687">Ribonucleoprotein</keyword>
<dbReference type="GO" id="GO:0005840">
    <property type="term" value="C:ribosome"/>
    <property type="evidence" value="ECO:0007669"/>
    <property type="project" value="UniProtKB-KW"/>
</dbReference>
<sequence length="96" mass="10969">MQKYEMLILLRSDMEEEAREAELKKYADIVTTMGGSVEAMDKWGVKKTQYPIAFKTDAFYALMTFHADGAAVKELDRVAGISDDVLRRMITKVEEK</sequence>
<proteinExistence type="inferred from homology"/>
<dbReference type="InterPro" id="IPR014717">
    <property type="entry name" value="Transl_elong_EF1B/ribsomal_bS6"/>
</dbReference>
<reference evidence="5" key="1">
    <citation type="journal article" date="2021" name="PeerJ">
        <title>Extensive microbial diversity within the chicken gut microbiome revealed by metagenomics and culture.</title>
        <authorList>
            <person name="Gilroy R."/>
            <person name="Ravi A."/>
            <person name="Getino M."/>
            <person name="Pursley I."/>
            <person name="Horton D.L."/>
            <person name="Alikhan N.F."/>
            <person name="Baker D."/>
            <person name="Gharbi K."/>
            <person name="Hall N."/>
            <person name="Watson M."/>
            <person name="Adriaenssens E.M."/>
            <person name="Foster-Nyarko E."/>
            <person name="Jarju S."/>
            <person name="Secka A."/>
            <person name="Antonio M."/>
            <person name="Oren A."/>
            <person name="Chaudhuri R.R."/>
            <person name="La Ragione R."/>
            <person name="Hildebrand F."/>
            <person name="Pallen M.J."/>
        </authorList>
    </citation>
    <scope>NUCLEOTIDE SEQUENCE</scope>
    <source>
        <strain evidence="5">CHK33-5263</strain>
    </source>
</reference>
<evidence type="ECO:0000256" key="2">
    <source>
        <dbReference type="ARBA" id="ARBA00035104"/>
    </source>
</evidence>
<comment type="function">
    <text evidence="2 4">Binds together with bS18 to 16S ribosomal RNA.</text>
</comment>
<keyword evidence="4 5" id="KW-0689">Ribosomal protein</keyword>
<dbReference type="PANTHER" id="PTHR21011">
    <property type="entry name" value="MITOCHONDRIAL 28S RIBOSOMAL PROTEIN S6"/>
    <property type="match status" value="1"/>
</dbReference>
<evidence type="ECO:0000256" key="3">
    <source>
        <dbReference type="ARBA" id="ARBA00035294"/>
    </source>
</evidence>
<dbReference type="Pfam" id="PF01250">
    <property type="entry name" value="Ribosomal_S6"/>
    <property type="match status" value="1"/>
</dbReference>
<reference evidence="5" key="2">
    <citation type="submission" date="2021-04" db="EMBL/GenBank/DDBJ databases">
        <authorList>
            <person name="Gilroy R."/>
        </authorList>
    </citation>
    <scope>NUCLEOTIDE SEQUENCE</scope>
    <source>
        <strain evidence="5">CHK33-5263</strain>
    </source>
</reference>
<name>A0A9D2DYC7_9FIRM</name>
<gene>
    <name evidence="4 5" type="primary">rpsF</name>
    <name evidence="5" type="ORF">H9812_07215</name>
</gene>
<dbReference type="NCBIfam" id="TIGR00166">
    <property type="entry name" value="S6"/>
    <property type="match status" value="1"/>
</dbReference>
<keyword evidence="4" id="KW-0699">rRNA-binding</keyword>
<protein>
    <recommendedName>
        <fullName evidence="3 4">Small ribosomal subunit protein bS6</fullName>
    </recommendedName>
</protein>
<dbReference type="PANTHER" id="PTHR21011:SF1">
    <property type="entry name" value="SMALL RIBOSOMAL SUBUNIT PROTEIN BS6M"/>
    <property type="match status" value="1"/>
</dbReference>
<organism evidence="5 6">
    <name type="scientific">Candidatus Gallimonas intestinigallinarum</name>
    <dbReference type="NCBI Taxonomy" id="2838604"/>
    <lineage>
        <taxon>Bacteria</taxon>
        <taxon>Bacillati</taxon>
        <taxon>Bacillota</taxon>
        <taxon>Clostridia</taxon>
        <taxon>Candidatus Gallimonas</taxon>
    </lineage>
</organism>
<dbReference type="AlphaFoldDB" id="A0A9D2DYC7"/>
<evidence type="ECO:0000313" key="5">
    <source>
        <dbReference type="EMBL" id="HIZ25234.1"/>
    </source>
</evidence>
<evidence type="ECO:0000256" key="4">
    <source>
        <dbReference type="HAMAP-Rule" id="MF_00360"/>
    </source>
</evidence>
<dbReference type="GO" id="GO:0070181">
    <property type="term" value="F:small ribosomal subunit rRNA binding"/>
    <property type="evidence" value="ECO:0007669"/>
    <property type="project" value="TreeGrafter"/>
</dbReference>
<dbReference type="GO" id="GO:0005737">
    <property type="term" value="C:cytoplasm"/>
    <property type="evidence" value="ECO:0007669"/>
    <property type="project" value="UniProtKB-ARBA"/>
</dbReference>
<dbReference type="Proteomes" id="UP000824044">
    <property type="component" value="Unassembled WGS sequence"/>
</dbReference>
<comment type="similarity">
    <text evidence="1 4">Belongs to the bacterial ribosomal protein bS6 family.</text>
</comment>
<dbReference type="InterPro" id="IPR000529">
    <property type="entry name" value="Ribosomal_bS6"/>
</dbReference>